<dbReference type="InterPro" id="IPR057266">
    <property type="entry name" value="Ribosomal_uL5_euk/arc-type"/>
</dbReference>
<evidence type="ECO:0000313" key="9">
    <source>
        <dbReference type="EMBL" id="KFG27458.1"/>
    </source>
</evidence>
<sequence>MERKENPMQQIKLEKICLNICTGKNDDSLNKAAKVLEQLSGQSPVFSKAKITLRAFGIRRNEKIATNVVIRGQKAMDVLTAGLRVKEYELPYTCFSNTGTFGFGIQEHIDLGIKYDTNIGIFGMDFSVILTKPGKRVSQRRKCKAKVGKRQRVSQEEAINWFRTVFDGTVLVEKTGDN</sequence>
<dbReference type="STRING" id="944018.H8ZG14"/>
<name>H8ZG14_NEMA1</name>
<dbReference type="HOGENOM" id="CLU_061015_3_0_1"/>
<reference evidence="8" key="1">
    <citation type="submission" date="2011-03" db="EMBL/GenBank/DDBJ databases">
        <title>The Genome Sequence of Nematocida sp1 strain ERTm2.</title>
        <authorList>
            <consortium name="The Broad Institute Genome Sequencing Platform"/>
            <consortium name="The Broad Institute Genome Sequencing Center for Infectious Disease"/>
            <person name="Cuomo C."/>
            <person name="Troemel E."/>
            <person name="Young S.K."/>
            <person name="Zeng Q."/>
            <person name="Gargeya S."/>
            <person name="Fitzgerald M."/>
            <person name="Haas B."/>
            <person name="Abouelleil A."/>
            <person name="Alvarado L."/>
            <person name="Arachchi H.M."/>
            <person name="Berlin A."/>
            <person name="Brown A."/>
            <person name="Chapman S.B."/>
            <person name="Chen Z."/>
            <person name="Dunbar C."/>
            <person name="Freedman E."/>
            <person name="Gearin G."/>
            <person name="Gellesch M."/>
            <person name="Goldberg J."/>
            <person name="Griggs A."/>
            <person name="Gujja S."/>
            <person name="Heilman E.R."/>
            <person name="Heiman D."/>
            <person name="Howarth C."/>
            <person name="Larson L."/>
            <person name="Lui A."/>
            <person name="MacDonald P.J.P."/>
            <person name="Mehta T."/>
            <person name="Montmayeur A."/>
            <person name="Murphy C."/>
            <person name="Neiman D."/>
            <person name="Pearson M."/>
            <person name="Priest M."/>
            <person name="Roberts A."/>
            <person name="Saif S."/>
            <person name="Shea T."/>
            <person name="Shenoy N."/>
            <person name="Sisk P."/>
            <person name="Stolte C."/>
            <person name="Sykes S."/>
            <person name="White J."/>
            <person name="Yandava C."/>
            <person name="Wortman J."/>
            <person name="Nusbaum C."/>
            <person name="Birren B."/>
        </authorList>
    </citation>
    <scope>NUCLEOTIDE SEQUENCE</scope>
    <source>
        <strain evidence="8">ERTm2</strain>
    </source>
</reference>
<dbReference type="PANTHER" id="PTHR11994">
    <property type="entry name" value="60S RIBOSOMAL PROTEIN L11-RELATED"/>
    <property type="match status" value="1"/>
</dbReference>
<reference evidence="9" key="2">
    <citation type="submission" date="2012-10" db="EMBL/GenBank/DDBJ databases">
        <authorList>
            <consortium name="The Broad Institute Genome Sequencing Platform"/>
            <consortium name="The Broad Institute Genome Sequencing Center for Infectious Disease"/>
            <person name="Cuomo C."/>
            <person name="Troemel E."/>
            <person name="Walker B."/>
            <person name="Young S.K."/>
            <person name="Zeng Q."/>
            <person name="Gargeya S."/>
            <person name="Fitzgerald M."/>
            <person name="Haas B."/>
            <person name="Abouelleil A."/>
            <person name="Alvarado L."/>
            <person name="Arachchi H.M."/>
            <person name="Berlin A.M."/>
            <person name="Chapman S.B."/>
            <person name="Goldberg J."/>
            <person name="Griggs A."/>
            <person name="Gujja S."/>
            <person name="Hansen M."/>
            <person name="Howarth C."/>
            <person name="Imamovic A."/>
            <person name="Larimer J."/>
            <person name="McCowan C."/>
            <person name="Murphy C."/>
            <person name="Neiman D."/>
            <person name="Pearson M."/>
            <person name="Priest M."/>
            <person name="Roberts A."/>
            <person name="Saif S."/>
            <person name="Shea T."/>
            <person name="Sisk P."/>
            <person name="Sykes S."/>
            <person name="Wortman J."/>
            <person name="Nusbaum C."/>
            <person name="Birren B."/>
        </authorList>
    </citation>
    <scope>NUCLEOTIDE SEQUENCE</scope>
    <source>
        <strain evidence="9">ERTm6</strain>
    </source>
</reference>
<dbReference type="PIRSF" id="PIRSF002161">
    <property type="entry name" value="Ribosomal_L5"/>
    <property type="match status" value="1"/>
</dbReference>
<dbReference type="InterPro" id="IPR020929">
    <property type="entry name" value="Ribosomal_uL5_CS"/>
</dbReference>
<dbReference type="NCBIfam" id="NF003258">
    <property type="entry name" value="PRK04219.1"/>
    <property type="match status" value="1"/>
</dbReference>
<organism evidence="8">
    <name type="scientific">Nematocida ausubeli (strain ATCC PRA-371 / ERTm2)</name>
    <name type="common">Nematode killer fungus</name>
    <dbReference type="NCBI Taxonomy" id="1913371"/>
    <lineage>
        <taxon>Eukaryota</taxon>
        <taxon>Fungi</taxon>
        <taxon>Fungi incertae sedis</taxon>
        <taxon>Microsporidia</taxon>
        <taxon>Nematocida</taxon>
    </lineage>
</organism>
<evidence type="ECO:0000259" key="6">
    <source>
        <dbReference type="Pfam" id="PF00281"/>
    </source>
</evidence>
<dbReference type="GO" id="GO:0006412">
    <property type="term" value="P:translation"/>
    <property type="evidence" value="ECO:0007669"/>
    <property type="project" value="InterPro"/>
</dbReference>
<evidence type="ECO:0000256" key="5">
    <source>
        <dbReference type="RuleBase" id="RU003930"/>
    </source>
</evidence>
<dbReference type="EMBL" id="JH604642">
    <property type="protein sequence ID" value="EHY64458.1"/>
    <property type="molecule type" value="Genomic_DNA"/>
</dbReference>
<dbReference type="Proteomes" id="UP000054524">
    <property type="component" value="Unassembled WGS sequence"/>
</dbReference>
<dbReference type="GO" id="GO:0003735">
    <property type="term" value="F:structural constituent of ribosome"/>
    <property type="evidence" value="ECO:0007669"/>
    <property type="project" value="InterPro"/>
</dbReference>
<evidence type="ECO:0000259" key="7">
    <source>
        <dbReference type="Pfam" id="PF00673"/>
    </source>
</evidence>
<dbReference type="OrthoDB" id="1734943at2759"/>
<dbReference type="Proteomes" id="UP000005622">
    <property type="component" value="Unassembled WGS sequence"/>
</dbReference>
<dbReference type="InterPro" id="IPR022803">
    <property type="entry name" value="Ribosomal_uL5_dom_sf"/>
</dbReference>
<evidence type="ECO:0000256" key="3">
    <source>
        <dbReference type="ARBA" id="ARBA00022980"/>
    </source>
</evidence>
<keyword evidence="10" id="KW-1185">Reference proteome</keyword>
<evidence type="ECO:0000313" key="8">
    <source>
        <dbReference type="EMBL" id="EHY64458.1"/>
    </source>
</evidence>
<evidence type="ECO:0000256" key="1">
    <source>
        <dbReference type="ARBA" id="ARBA00004021"/>
    </source>
</evidence>
<dbReference type="EMBL" id="AKIJ01000001">
    <property type="protein sequence ID" value="KFG27458.1"/>
    <property type="molecule type" value="Genomic_DNA"/>
</dbReference>
<dbReference type="GO" id="GO:1990904">
    <property type="term" value="C:ribonucleoprotein complex"/>
    <property type="evidence" value="ECO:0007669"/>
    <property type="project" value="UniProtKB-KW"/>
</dbReference>
<keyword evidence="3 5" id="KW-0689">Ribosomal protein</keyword>
<accession>A0A086J5P0</accession>
<dbReference type="SUPFAM" id="SSF55282">
    <property type="entry name" value="RL5-like"/>
    <property type="match status" value="1"/>
</dbReference>
<dbReference type="InterPro" id="IPR031309">
    <property type="entry name" value="Ribosomal_uL5_C"/>
</dbReference>
<reference evidence="9 10" key="3">
    <citation type="journal article" date="2014" name="Genome Announc.">
        <title>Genome Sequence of the Microsporidian Species Nematocida sp1 Strain ERTm6 (ATCC PRA-372).</title>
        <authorList>
            <person name="Bakowski M.A."/>
            <person name="Priest M."/>
            <person name="Young S."/>
            <person name="Cuomo C.A."/>
            <person name="Troemel E.R."/>
        </authorList>
    </citation>
    <scope>NUCLEOTIDE SEQUENCE [LARGE SCALE GENOMIC DNA]</scope>
    <source>
        <strain evidence="9 10">ERTm6</strain>
    </source>
</reference>
<comment type="function">
    <text evidence="1">Component of the ribosome, a large ribonucleoprotein complex responsible for the synthesis of proteins in the cell. The small ribosomal subunit (SSU) binds messenger RNAs (mRNAs) and translates the encoded message by selecting cognate aminoacyl-transfer RNA (tRNA) molecules. The large subunit (LSU) contains the ribosomal catalytic site termed the peptidyl transferase center (PTC), which catalyzes the formation of peptide bonds, thereby polymerizing the amino acids delivered by tRNAs into a polypeptide chain. The nascent polypeptides leave the ribosome through a tunnel in the LSU and interact with protein factors that function in enzymatic processing, targeting, and the membrane insertion of nascent chains at the exit of the ribosomal tunnel.</text>
</comment>
<dbReference type="InterPro" id="IPR031310">
    <property type="entry name" value="Ribosomal_uL5_N"/>
</dbReference>
<dbReference type="InterPro" id="IPR002132">
    <property type="entry name" value="Ribosomal_uL5"/>
</dbReference>
<evidence type="ECO:0000256" key="4">
    <source>
        <dbReference type="ARBA" id="ARBA00023274"/>
    </source>
</evidence>
<dbReference type="Gene3D" id="3.30.1440.10">
    <property type="match status" value="1"/>
</dbReference>
<dbReference type="FunFam" id="3.30.1440.10:FF:000002">
    <property type="entry name" value="60S ribosomal protein L11"/>
    <property type="match status" value="1"/>
</dbReference>
<accession>H8ZG14</accession>
<proteinExistence type="inferred from homology"/>
<protein>
    <submittedName>
        <fullName evidence="8">60S ribosomal protein L11</fullName>
    </submittedName>
</protein>
<feature type="domain" description="Large ribosomal subunit protein uL5 C-terminal" evidence="7">
    <location>
        <begin position="63"/>
        <end position="159"/>
    </location>
</feature>
<evidence type="ECO:0000313" key="10">
    <source>
        <dbReference type="Proteomes" id="UP000054524"/>
    </source>
</evidence>
<dbReference type="PROSITE" id="PS00358">
    <property type="entry name" value="RIBOSOMAL_L5"/>
    <property type="match status" value="1"/>
</dbReference>
<keyword evidence="4 5" id="KW-0687">Ribonucleoprotein</keyword>
<comment type="similarity">
    <text evidence="2 5">Belongs to the universal ribosomal protein uL5 family.</text>
</comment>
<dbReference type="AlphaFoldDB" id="H8ZG14"/>
<evidence type="ECO:0000256" key="2">
    <source>
        <dbReference type="ARBA" id="ARBA00008553"/>
    </source>
</evidence>
<feature type="domain" description="Large ribosomal subunit protein uL5 N-terminal" evidence="6">
    <location>
        <begin position="6"/>
        <end position="59"/>
    </location>
</feature>
<gene>
    <name evidence="8" type="ORF">NERG_02535</name>
    <name evidence="9" type="ORF">NESG_00537</name>
</gene>
<dbReference type="GO" id="GO:0005840">
    <property type="term" value="C:ribosome"/>
    <property type="evidence" value="ECO:0007669"/>
    <property type="project" value="UniProtKB-KW"/>
</dbReference>
<dbReference type="Pfam" id="PF00281">
    <property type="entry name" value="Ribosomal_L5"/>
    <property type="match status" value="1"/>
</dbReference>
<dbReference type="Pfam" id="PF00673">
    <property type="entry name" value="Ribosomal_L5_C"/>
    <property type="match status" value="1"/>
</dbReference>